<dbReference type="EMBL" id="GEDV01010532">
    <property type="protein sequence ID" value="JAP78025.1"/>
    <property type="molecule type" value="Transcribed_RNA"/>
</dbReference>
<reference evidence="3" key="1">
    <citation type="journal article" date="2016" name="Ticks Tick Borne Dis.">
        <title>De novo assembly and annotation of the salivary gland transcriptome of Rhipicephalus appendiculatus male and female ticks during blood feeding.</title>
        <authorList>
            <person name="de Castro M.H."/>
            <person name="de Klerk D."/>
            <person name="Pienaar R."/>
            <person name="Latif A.A."/>
            <person name="Rees D.J."/>
            <person name="Mans B.J."/>
        </authorList>
    </citation>
    <scope>NUCLEOTIDE SEQUENCE</scope>
    <source>
        <tissue evidence="3">Salivary glands</tissue>
    </source>
</reference>
<feature type="signal peptide" evidence="1">
    <location>
        <begin position="1"/>
        <end position="27"/>
    </location>
</feature>
<dbReference type="SMART" id="SM00131">
    <property type="entry name" value="KU"/>
    <property type="match status" value="1"/>
</dbReference>
<protein>
    <submittedName>
        <fullName evidence="3">Pancreatic trypsin inhibitor</fullName>
    </submittedName>
</protein>
<evidence type="ECO:0000259" key="2">
    <source>
        <dbReference type="SMART" id="SM00131"/>
    </source>
</evidence>
<keyword evidence="1" id="KW-0732">Signal</keyword>
<name>A0A131YHL2_RHIAP</name>
<dbReference type="InterPro" id="IPR002223">
    <property type="entry name" value="Kunitz_BPTI"/>
</dbReference>
<dbReference type="AlphaFoldDB" id="A0A131YHL2"/>
<dbReference type="GO" id="GO:0004867">
    <property type="term" value="F:serine-type endopeptidase inhibitor activity"/>
    <property type="evidence" value="ECO:0007669"/>
    <property type="project" value="InterPro"/>
</dbReference>
<dbReference type="Pfam" id="PF00014">
    <property type="entry name" value="Kunitz_BPTI"/>
    <property type="match status" value="1"/>
</dbReference>
<dbReference type="SUPFAM" id="SSF57362">
    <property type="entry name" value="BPTI-like"/>
    <property type="match status" value="1"/>
</dbReference>
<evidence type="ECO:0000313" key="3">
    <source>
        <dbReference type="EMBL" id="JAP78025.1"/>
    </source>
</evidence>
<dbReference type="InterPro" id="IPR036880">
    <property type="entry name" value="Kunitz_BPTI_sf"/>
</dbReference>
<evidence type="ECO:0000256" key="1">
    <source>
        <dbReference type="SAM" id="SignalP"/>
    </source>
</evidence>
<organism evidence="3">
    <name type="scientific">Rhipicephalus appendiculatus</name>
    <name type="common">Brown ear tick</name>
    <dbReference type="NCBI Taxonomy" id="34631"/>
    <lineage>
        <taxon>Eukaryota</taxon>
        <taxon>Metazoa</taxon>
        <taxon>Ecdysozoa</taxon>
        <taxon>Arthropoda</taxon>
        <taxon>Chelicerata</taxon>
        <taxon>Arachnida</taxon>
        <taxon>Acari</taxon>
        <taxon>Parasitiformes</taxon>
        <taxon>Ixodida</taxon>
        <taxon>Ixodoidea</taxon>
        <taxon>Ixodidae</taxon>
        <taxon>Rhipicephalinae</taxon>
        <taxon>Rhipicephalus</taxon>
        <taxon>Rhipicephalus</taxon>
    </lineage>
</organism>
<feature type="chain" id="PRO_5007285271" evidence="1">
    <location>
        <begin position="28"/>
        <end position="105"/>
    </location>
</feature>
<dbReference type="Gene3D" id="4.10.410.10">
    <property type="entry name" value="Pancreatic trypsin inhibitor Kunitz domain"/>
    <property type="match status" value="1"/>
</dbReference>
<feature type="domain" description="BPTI/Kunitz inhibitor" evidence="2">
    <location>
        <begin position="48"/>
        <end position="98"/>
    </location>
</feature>
<sequence>MASTLALRIVLLTIFLFLLHSSIDVEAAAPTKDECDRRISRQPQPRSRVCQCDPNYDLGEKWMNHIYYNPATQSCEENGREENWNRFTSRAECMDLCRGTSPAAR</sequence>
<proteinExistence type="predicted"/>
<accession>A0A131YHL2</accession>